<evidence type="ECO:0000256" key="1">
    <source>
        <dbReference type="ARBA" id="ARBA00022605"/>
    </source>
</evidence>
<feature type="binding site" evidence="5">
    <location>
        <position position="97"/>
    </location>
    <ligand>
        <name>Mn(2+)</name>
        <dbReference type="ChEBI" id="CHEBI:29035"/>
        <label>2</label>
    </ligand>
</feature>
<dbReference type="GeneID" id="94546636"/>
<keyword evidence="5" id="KW-0479">Metal-binding</keyword>
<dbReference type="FunFam" id="3.30.70.360:FF:000001">
    <property type="entry name" value="N-acetyldiaminopimelate deacetylase"/>
    <property type="match status" value="1"/>
</dbReference>
<feature type="binding site" evidence="5">
    <location>
        <position position="99"/>
    </location>
    <ligand>
        <name>Mn(2+)</name>
        <dbReference type="ChEBI" id="CHEBI:29035"/>
        <label>2</label>
    </ligand>
</feature>
<evidence type="ECO:0000256" key="3">
    <source>
        <dbReference type="ARBA" id="ARBA00022915"/>
    </source>
</evidence>
<dbReference type="AlphaFoldDB" id="A0A288QYX3"/>
<organism evidence="6 7">
    <name type="scientific">Weissella soli</name>
    <dbReference type="NCBI Taxonomy" id="155866"/>
    <lineage>
        <taxon>Bacteria</taxon>
        <taxon>Bacillati</taxon>
        <taxon>Bacillota</taxon>
        <taxon>Bacilli</taxon>
        <taxon>Lactobacillales</taxon>
        <taxon>Lactobacillaceae</taxon>
        <taxon>Weissella</taxon>
    </lineage>
</organism>
<feature type="binding site" evidence="5">
    <location>
        <position position="157"/>
    </location>
    <ligand>
        <name>Mn(2+)</name>
        <dbReference type="ChEBI" id="CHEBI:29035"/>
        <label>2</label>
    </ligand>
</feature>
<dbReference type="InterPro" id="IPR011650">
    <property type="entry name" value="Peptidase_M20_dimer"/>
</dbReference>
<dbReference type="PANTHER" id="PTHR11014">
    <property type="entry name" value="PEPTIDASE M20 FAMILY MEMBER"/>
    <property type="match status" value="1"/>
</dbReference>
<keyword evidence="1" id="KW-0028">Amino-acid biosynthesis</keyword>
<feature type="binding site" evidence="5">
    <location>
        <position position="133"/>
    </location>
    <ligand>
        <name>Mn(2+)</name>
        <dbReference type="ChEBI" id="CHEBI:29035"/>
        <label>2</label>
    </ligand>
</feature>
<proteinExistence type="predicted"/>
<dbReference type="Pfam" id="PF07687">
    <property type="entry name" value="M20_dimer"/>
    <property type="match status" value="1"/>
</dbReference>
<dbReference type="GO" id="GO:0050118">
    <property type="term" value="F:N-acetyldiaminopimelate deacetylase activity"/>
    <property type="evidence" value="ECO:0007669"/>
    <property type="project" value="UniProtKB-ARBA"/>
</dbReference>
<dbReference type="EMBL" id="QRAS01000003">
    <property type="protein sequence ID" value="RDL05217.1"/>
    <property type="molecule type" value="Genomic_DNA"/>
</dbReference>
<dbReference type="SUPFAM" id="SSF53187">
    <property type="entry name" value="Zn-dependent exopeptidases"/>
    <property type="match status" value="1"/>
</dbReference>
<keyword evidence="4" id="KW-0457">Lysine biosynthesis</keyword>
<dbReference type="SUPFAM" id="SSF55031">
    <property type="entry name" value="Bacterial exopeptidase dimerisation domain"/>
    <property type="match status" value="1"/>
</dbReference>
<dbReference type="InterPro" id="IPR036264">
    <property type="entry name" value="Bact_exopeptidase_dim_dom"/>
</dbReference>
<dbReference type="PANTHER" id="PTHR11014:SF63">
    <property type="entry name" value="METALLOPEPTIDASE, PUTATIVE (AFU_ORTHOLOGUE AFUA_6G09600)-RELATED"/>
    <property type="match status" value="1"/>
</dbReference>
<reference evidence="6 7" key="1">
    <citation type="submission" date="2018-07" db="EMBL/GenBank/DDBJ databases">
        <title>Genomic Encyclopedia of Type Strains, Phase III (KMG-III): the genomes of soil and plant-associated and newly described type strains.</title>
        <authorList>
            <person name="Whitman W."/>
        </authorList>
    </citation>
    <scope>NUCLEOTIDE SEQUENCE [LARGE SCALE GENOMIC DNA]</scope>
    <source>
        <strain evidence="6 7">CECT 7031</strain>
    </source>
</reference>
<dbReference type="PIRSF" id="PIRSF005962">
    <property type="entry name" value="Pept_M20D_amidohydro"/>
    <property type="match status" value="1"/>
</dbReference>
<evidence type="ECO:0000313" key="7">
    <source>
        <dbReference type="Proteomes" id="UP000254912"/>
    </source>
</evidence>
<dbReference type="RefSeq" id="WP_070230623.1">
    <property type="nucleotide sequence ID" value="NZ_BJYO01000009.1"/>
</dbReference>
<keyword evidence="7" id="KW-1185">Reference proteome</keyword>
<comment type="cofactor">
    <cofactor evidence="5">
        <name>Mn(2+)</name>
        <dbReference type="ChEBI" id="CHEBI:29035"/>
    </cofactor>
    <text evidence="5">The Mn(2+) ion enhances activity.</text>
</comment>
<comment type="caution">
    <text evidence="6">The sequence shown here is derived from an EMBL/GenBank/DDBJ whole genome shotgun (WGS) entry which is preliminary data.</text>
</comment>
<name>A0A288QYX3_9LACO</name>
<keyword evidence="2 6" id="KW-0378">Hydrolase</keyword>
<evidence type="ECO:0000313" key="6">
    <source>
        <dbReference type="EMBL" id="RDL05217.1"/>
    </source>
</evidence>
<dbReference type="KEGG" id="wso:WSWS_01451"/>
<feature type="binding site" evidence="5">
    <location>
        <position position="350"/>
    </location>
    <ligand>
        <name>Mn(2+)</name>
        <dbReference type="ChEBI" id="CHEBI:29035"/>
        <label>2</label>
    </ligand>
</feature>
<dbReference type="GO" id="GO:0046872">
    <property type="term" value="F:metal ion binding"/>
    <property type="evidence" value="ECO:0007669"/>
    <property type="project" value="UniProtKB-KW"/>
</dbReference>
<dbReference type="InterPro" id="IPR002933">
    <property type="entry name" value="Peptidase_M20"/>
</dbReference>
<evidence type="ECO:0000256" key="4">
    <source>
        <dbReference type="ARBA" id="ARBA00023154"/>
    </source>
</evidence>
<evidence type="ECO:0000256" key="2">
    <source>
        <dbReference type="ARBA" id="ARBA00022801"/>
    </source>
</evidence>
<accession>A0A288QYX3</accession>
<dbReference type="InterPro" id="IPR017439">
    <property type="entry name" value="Amidohydrolase"/>
</dbReference>
<dbReference type="Pfam" id="PF01546">
    <property type="entry name" value="Peptidase_M20"/>
    <property type="match status" value="1"/>
</dbReference>
<keyword evidence="3" id="KW-0220">Diaminopimelate biosynthesis</keyword>
<dbReference type="Gene3D" id="3.30.70.360">
    <property type="match status" value="1"/>
</dbReference>
<protein>
    <submittedName>
        <fullName evidence="6">Amidohydrolase</fullName>
    </submittedName>
</protein>
<keyword evidence="5" id="KW-0464">Manganese</keyword>
<dbReference type="Gene3D" id="3.40.630.10">
    <property type="entry name" value="Zn peptidases"/>
    <property type="match status" value="1"/>
</dbReference>
<dbReference type="GO" id="GO:0009085">
    <property type="term" value="P:lysine biosynthetic process"/>
    <property type="evidence" value="ECO:0007669"/>
    <property type="project" value="UniProtKB-KW"/>
</dbReference>
<dbReference type="Proteomes" id="UP000254912">
    <property type="component" value="Unassembled WGS sequence"/>
</dbReference>
<gene>
    <name evidence="6" type="ORF">DFP99_1157</name>
</gene>
<evidence type="ECO:0000256" key="5">
    <source>
        <dbReference type="PIRSR" id="PIRSR005962-1"/>
    </source>
</evidence>
<sequence length="382" mass="41306">MAGELTLDELVEIRHYLHQHPELSLAEYQTTAFIAQKLDEWDIDYSRAGLKTGLVAEIGPQDATEIVAIRADIDALPIQEQTALSFASVNEGVMHACGHDLHMTSLLGAAYALKQMEQSLSGRVRLFFQPAEEVNGGALQLIEQGYLDNVKAIAGFHNMPDLPVGDVAILNDVVFAGVDRFKVTLTGLESHAAMPQNGADPIVAVSGIISALQTIVARNVDPMNANVLSVTHVESGSTWNVLPTTAWFEGTIRTFNNADQVRIKERFVRLVEDLASGYGVEATIVWVMDPPAPVTVNDNNLAAAFRAQMPTTMHQVTVRPSSVGEDFSHYTLHVPAVFGLIGSNGGAALHQATLTIDDGALPYAIDYYLNAVEAMLNFSKEA</sequence>
<dbReference type="NCBIfam" id="TIGR01891">
    <property type="entry name" value="amidohydrolases"/>
    <property type="match status" value="1"/>
</dbReference>
<dbReference type="GO" id="GO:0019877">
    <property type="term" value="P:diaminopimelate biosynthetic process"/>
    <property type="evidence" value="ECO:0007669"/>
    <property type="project" value="UniProtKB-KW"/>
</dbReference>